<dbReference type="GO" id="GO:0043565">
    <property type="term" value="F:sequence-specific DNA binding"/>
    <property type="evidence" value="ECO:0007669"/>
    <property type="project" value="TreeGrafter"/>
</dbReference>
<comment type="similarity">
    <text evidence="1">Belongs to the LysR transcriptional regulatory family.</text>
</comment>
<name>A0A4Y9JUG1_9PAST</name>
<dbReference type="InterPro" id="IPR005119">
    <property type="entry name" value="LysR_subst-bd"/>
</dbReference>
<dbReference type="InterPro" id="IPR036390">
    <property type="entry name" value="WH_DNA-bd_sf"/>
</dbReference>
<evidence type="ECO:0000256" key="2">
    <source>
        <dbReference type="ARBA" id="ARBA00023015"/>
    </source>
</evidence>
<dbReference type="PANTHER" id="PTHR30537">
    <property type="entry name" value="HTH-TYPE TRANSCRIPTIONAL REGULATOR"/>
    <property type="match status" value="1"/>
</dbReference>
<dbReference type="FunFam" id="1.10.10.10:FF:000001">
    <property type="entry name" value="LysR family transcriptional regulator"/>
    <property type="match status" value="1"/>
</dbReference>
<dbReference type="SUPFAM" id="SSF46785">
    <property type="entry name" value="Winged helix' DNA-binding domain"/>
    <property type="match status" value="1"/>
</dbReference>
<reference evidence="6 7" key="1">
    <citation type="submission" date="2019-03" db="EMBL/GenBank/DDBJ databases">
        <title>Diversity of the mouse oral microbiome.</title>
        <authorList>
            <person name="Joseph S."/>
            <person name="Aduse-Opoku J."/>
            <person name="Curtis M."/>
            <person name="Wade W."/>
            <person name="Hashim A."/>
        </authorList>
    </citation>
    <scope>NUCLEOTIDE SEQUENCE [LARGE SCALE GENOMIC DNA]</scope>
    <source>
        <strain evidence="6 7">WT12</strain>
    </source>
</reference>
<dbReference type="PANTHER" id="PTHR30537:SF5">
    <property type="entry name" value="HTH-TYPE TRANSCRIPTIONAL ACTIVATOR TTDR-RELATED"/>
    <property type="match status" value="1"/>
</dbReference>
<organism evidence="6 7">
    <name type="scientific">Muribacter muris</name>
    <dbReference type="NCBI Taxonomy" id="67855"/>
    <lineage>
        <taxon>Bacteria</taxon>
        <taxon>Pseudomonadati</taxon>
        <taxon>Pseudomonadota</taxon>
        <taxon>Gammaproteobacteria</taxon>
        <taxon>Pasteurellales</taxon>
        <taxon>Pasteurellaceae</taxon>
        <taxon>Muribacter</taxon>
    </lineage>
</organism>
<dbReference type="Pfam" id="PF00126">
    <property type="entry name" value="HTH_1"/>
    <property type="match status" value="1"/>
</dbReference>
<dbReference type="PROSITE" id="PS50931">
    <property type="entry name" value="HTH_LYSR"/>
    <property type="match status" value="1"/>
</dbReference>
<dbReference type="InterPro" id="IPR036388">
    <property type="entry name" value="WH-like_DNA-bd_sf"/>
</dbReference>
<dbReference type="Gene3D" id="1.10.10.10">
    <property type="entry name" value="Winged helix-like DNA-binding domain superfamily/Winged helix DNA-binding domain"/>
    <property type="match status" value="1"/>
</dbReference>
<dbReference type="EMBL" id="SPPA01000024">
    <property type="protein sequence ID" value="TFV08529.1"/>
    <property type="molecule type" value="Genomic_DNA"/>
</dbReference>
<keyword evidence="2" id="KW-0805">Transcription regulation</keyword>
<sequence>MDKLSALRYFCVACETLNFRETAHRLAVSPQVVSRTIAQLEKQLGEQLFKRNTRNIVLTEFGSQFLLKAERLLAESEALFATKLNENEMSGVVRITLPPLPRQAAILTALLEKLAPYPDVVIDWQVDLDKLHSVCHQIDIGLRLCLEPEADWVAHHICNVREKIVASPLLIKRLGKPKNLQELQQRYPLSGLFNPKTGRVWNWYIDQQQQIGVIHPAFIANNMESELIAARTGRTVAQLLEWVCEADLIQGQLIELFPTLNVPMWKLYLYRPYQGITPTRVAYVFACLKEILVKFYQTKNE</sequence>
<accession>A0A4Y9JUG1</accession>
<evidence type="ECO:0000259" key="5">
    <source>
        <dbReference type="PROSITE" id="PS50931"/>
    </source>
</evidence>
<comment type="caution">
    <text evidence="6">The sequence shown here is derived from an EMBL/GenBank/DDBJ whole genome shotgun (WGS) entry which is preliminary data.</text>
</comment>
<dbReference type="AlphaFoldDB" id="A0A4Y9JUG1"/>
<evidence type="ECO:0000256" key="3">
    <source>
        <dbReference type="ARBA" id="ARBA00023125"/>
    </source>
</evidence>
<protein>
    <submittedName>
        <fullName evidence="6">LysR family transcriptional regulator</fullName>
    </submittedName>
</protein>
<feature type="domain" description="HTH lysR-type" evidence="5">
    <location>
        <begin position="1"/>
        <end position="59"/>
    </location>
</feature>
<evidence type="ECO:0000256" key="1">
    <source>
        <dbReference type="ARBA" id="ARBA00009437"/>
    </source>
</evidence>
<keyword evidence="4" id="KW-0804">Transcription</keyword>
<dbReference type="Proteomes" id="UP000297396">
    <property type="component" value="Unassembled WGS sequence"/>
</dbReference>
<dbReference type="Gene3D" id="3.40.190.290">
    <property type="match status" value="1"/>
</dbReference>
<evidence type="ECO:0000313" key="7">
    <source>
        <dbReference type="Proteomes" id="UP000297396"/>
    </source>
</evidence>
<dbReference type="InterPro" id="IPR000847">
    <property type="entry name" value="LysR_HTH_N"/>
</dbReference>
<dbReference type="Pfam" id="PF03466">
    <property type="entry name" value="LysR_substrate"/>
    <property type="match status" value="1"/>
</dbReference>
<dbReference type="GO" id="GO:0006351">
    <property type="term" value="P:DNA-templated transcription"/>
    <property type="evidence" value="ECO:0007669"/>
    <property type="project" value="TreeGrafter"/>
</dbReference>
<gene>
    <name evidence="6" type="ORF">E4T80_10180</name>
</gene>
<dbReference type="InterPro" id="IPR058163">
    <property type="entry name" value="LysR-type_TF_proteobact-type"/>
</dbReference>
<proteinExistence type="inferred from homology"/>
<dbReference type="GO" id="GO:0003700">
    <property type="term" value="F:DNA-binding transcription factor activity"/>
    <property type="evidence" value="ECO:0007669"/>
    <property type="project" value="InterPro"/>
</dbReference>
<dbReference type="RefSeq" id="WP_135058075.1">
    <property type="nucleotide sequence ID" value="NZ_JADGLC010000024.1"/>
</dbReference>
<dbReference type="SUPFAM" id="SSF53850">
    <property type="entry name" value="Periplasmic binding protein-like II"/>
    <property type="match status" value="1"/>
</dbReference>
<evidence type="ECO:0000313" key="6">
    <source>
        <dbReference type="EMBL" id="TFV08529.1"/>
    </source>
</evidence>
<keyword evidence="3" id="KW-0238">DNA-binding</keyword>
<dbReference type="OrthoDB" id="8885940at2"/>
<evidence type="ECO:0000256" key="4">
    <source>
        <dbReference type="ARBA" id="ARBA00023163"/>
    </source>
</evidence>